<name>A0A078AII7_STYLE</name>
<feature type="compositionally biased region" description="Basic and acidic residues" evidence="7">
    <location>
        <begin position="88"/>
        <end position="107"/>
    </location>
</feature>
<gene>
    <name evidence="9" type="primary">Contig18443.g890</name>
    <name evidence="9" type="ORF">STYLEM_10775</name>
</gene>
<evidence type="ECO:0000256" key="4">
    <source>
        <dbReference type="ARBA" id="ARBA00022490"/>
    </source>
</evidence>
<evidence type="ECO:0000256" key="6">
    <source>
        <dbReference type="ARBA" id="ARBA00030427"/>
    </source>
</evidence>
<evidence type="ECO:0000259" key="8">
    <source>
        <dbReference type="PROSITE" id="PS51203"/>
    </source>
</evidence>
<dbReference type="InterPro" id="IPR025934">
    <property type="entry name" value="NudC_N_dom"/>
</dbReference>
<accession>A0A078AII7</accession>
<feature type="region of interest" description="Disordered" evidence="7">
    <location>
        <begin position="325"/>
        <end position="360"/>
    </location>
</feature>
<evidence type="ECO:0000256" key="2">
    <source>
        <dbReference type="ARBA" id="ARBA00010513"/>
    </source>
</evidence>
<dbReference type="Gene3D" id="2.60.40.790">
    <property type="match status" value="1"/>
</dbReference>
<feature type="domain" description="CS" evidence="8">
    <location>
        <begin position="182"/>
        <end position="270"/>
    </location>
</feature>
<dbReference type="GO" id="GO:0051082">
    <property type="term" value="F:unfolded protein binding"/>
    <property type="evidence" value="ECO:0007669"/>
    <property type="project" value="TreeGrafter"/>
</dbReference>
<dbReference type="OrthoDB" id="416217at2759"/>
<keyword evidence="4" id="KW-0963">Cytoplasm</keyword>
<evidence type="ECO:0000256" key="7">
    <source>
        <dbReference type="SAM" id="MobiDB-lite"/>
    </source>
</evidence>
<feature type="compositionally biased region" description="Low complexity" evidence="7">
    <location>
        <begin position="121"/>
        <end position="140"/>
    </location>
</feature>
<feature type="region of interest" description="Disordered" evidence="7">
    <location>
        <begin position="88"/>
        <end position="180"/>
    </location>
</feature>
<dbReference type="Proteomes" id="UP000039865">
    <property type="component" value="Unassembled WGS sequence"/>
</dbReference>
<dbReference type="Pfam" id="PF04969">
    <property type="entry name" value="CS"/>
    <property type="match status" value="1"/>
</dbReference>
<dbReference type="EMBL" id="CCKQ01010246">
    <property type="protein sequence ID" value="CDW81751.1"/>
    <property type="molecule type" value="Genomic_DNA"/>
</dbReference>
<feature type="compositionally biased region" description="Basic and acidic residues" evidence="7">
    <location>
        <begin position="163"/>
        <end position="173"/>
    </location>
</feature>
<keyword evidence="10" id="KW-1185">Reference proteome</keyword>
<dbReference type="InterPro" id="IPR008978">
    <property type="entry name" value="HSP20-like_chaperone"/>
</dbReference>
<dbReference type="InParanoid" id="A0A078AII7"/>
<evidence type="ECO:0000313" key="9">
    <source>
        <dbReference type="EMBL" id="CDW81751.1"/>
    </source>
</evidence>
<dbReference type="InterPro" id="IPR007052">
    <property type="entry name" value="CS_dom"/>
</dbReference>
<dbReference type="CDD" id="cd06467">
    <property type="entry name" value="p23_NUDC_like"/>
    <property type="match status" value="1"/>
</dbReference>
<sequence length="360" mass="41859">MEARNDDMLYAVTQQSGNGVHGLLESVFGFLHRRTDFFYQMEPNDKMGFPPGVAESMVYQYFKKYQDQHFKRFPEKQDLKERWDKYNQEQQRLAEEHKKQQEAKKLQQNEQAESAKQNDSEQNQQQEEVKKQVQQIQGGQDSQKAESKPVQQQQQQQQQIKQAEPKKEIDPKMSRISTYNGDVTDKYSWSQGITEVTMQIAIPQGTKPRDLDIKIKAKHLSVALKGQPPIVEGELCEKVKVDDSFWGIEDGKFLNINFEKAYEAIWKSIIVGDKEIDPKTVDNSKRIEEFDLETQGHLQKVLYEQERKKMGLLTTEEEEQRKLMEKVLDSDNSPFKGLPYDPKKYGQNSGNNGPSPPFNM</sequence>
<keyword evidence="5" id="KW-0597">Phosphoprotein</keyword>
<reference evidence="9 10" key="1">
    <citation type="submission" date="2014-06" db="EMBL/GenBank/DDBJ databases">
        <authorList>
            <person name="Swart Estienne"/>
        </authorList>
    </citation>
    <scope>NUCLEOTIDE SEQUENCE [LARGE SCALE GENOMIC DNA]</scope>
    <source>
        <strain evidence="9 10">130c</strain>
    </source>
</reference>
<dbReference type="PANTHER" id="PTHR12356">
    <property type="entry name" value="NUCLEAR MOVEMENT PROTEIN NUDC"/>
    <property type="match status" value="1"/>
</dbReference>
<proteinExistence type="inferred from homology"/>
<dbReference type="Pfam" id="PF14050">
    <property type="entry name" value="Nudc_N"/>
    <property type="match status" value="1"/>
</dbReference>
<evidence type="ECO:0000313" key="10">
    <source>
        <dbReference type="Proteomes" id="UP000039865"/>
    </source>
</evidence>
<dbReference type="PANTHER" id="PTHR12356:SF3">
    <property type="entry name" value="NUCLEAR MIGRATION PROTEIN NUDC"/>
    <property type="match status" value="1"/>
</dbReference>
<evidence type="ECO:0000256" key="3">
    <source>
        <dbReference type="ARBA" id="ARBA00017641"/>
    </source>
</evidence>
<dbReference type="SUPFAM" id="SSF49764">
    <property type="entry name" value="HSP20-like chaperones"/>
    <property type="match status" value="1"/>
</dbReference>
<dbReference type="OMA" id="AQENIWK"/>
<comment type="subcellular location">
    <subcellularLocation>
        <location evidence="1">Cytoplasm</location>
    </subcellularLocation>
</comment>
<dbReference type="GO" id="GO:0005737">
    <property type="term" value="C:cytoplasm"/>
    <property type="evidence" value="ECO:0007669"/>
    <property type="project" value="UniProtKB-SubCell"/>
</dbReference>
<evidence type="ECO:0000256" key="1">
    <source>
        <dbReference type="ARBA" id="ARBA00004496"/>
    </source>
</evidence>
<dbReference type="PROSITE" id="PS51203">
    <property type="entry name" value="CS"/>
    <property type="match status" value="1"/>
</dbReference>
<evidence type="ECO:0000256" key="5">
    <source>
        <dbReference type="ARBA" id="ARBA00022553"/>
    </source>
</evidence>
<protein>
    <recommendedName>
        <fullName evidence="3">Nuclear migration protein nudC</fullName>
    </recommendedName>
    <alternativeName>
        <fullName evidence="6">Nuclear distribution protein C homolog</fullName>
    </alternativeName>
</protein>
<dbReference type="AlphaFoldDB" id="A0A078AII7"/>
<comment type="similarity">
    <text evidence="2">Belongs to the nudC family.</text>
</comment>
<organism evidence="9 10">
    <name type="scientific">Stylonychia lemnae</name>
    <name type="common">Ciliate</name>
    <dbReference type="NCBI Taxonomy" id="5949"/>
    <lineage>
        <taxon>Eukaryota</taxon>
        <taxon>Sar</taxon>
        <taxon>Alveolata</taxon>
        <taxon>Ciliophora</taxon>
        <taxon>Intramacronucleata</taxon>
        <taxon>Spirotrichea</taxon>
        <taxon>Stichotrichia</taxon>
        <taxon>Sporadotrichida</taxon>
        <taxon>Oxytrichidae</taxon>
        <taxon>Stylonychinae</taxon>
        <taxon>Stylonychia</taxon>
    </lineage>
</organism>
<dbReference type="InterPro" id="IPR037898">
    <property type="entry name" value="NudC_fam"/>
</dbReference>
<dbReference type="GO" id="GO:0006457">
    <property type="term" value="P:protein folding"/>
    <property type="evidence" value="ECO:0007669"/>
    <property type="project" value="TreeGrafter"/>
</dbReference>